<evidence type="ECO:0000313" key="1">
    <source>
        <dbReference type="EMBL" id="OAE26839.1"/>
    </source>
</evidence>
<sequence length="90" mass="9708">MVSVSNAAEHGDGFDANPLAVAIHLHDTLAGGSPSYLSLFLINFYRGMNLLTGEESRAFPMRNVEQEGEEVVLANEVNSDLEGESRSSPQ</sequence>
<keyword evidence="2" id="KW-1185">Reference proteome</keyword>
<comment type="caution">
    <text evidence="1">The sequence shown here is derived from an EMBL/GenBank/DDBJ whole genome shotgun (WGS) entry which is preliminary data.</text>
</comment>
<proteinExistence type="predicted"/>
<accession>A0A176W1D9</accession>
<dbReference type="EMBL" id="LVLJ01002089">
    <property type="protein sequence ID" value="OAE26839.1"/>
    <property type="molecule type" value="Genomic_DNA"/>
</dbReference>
<dbReference type="AlphaFoldDB" id="A0A176W1D9"/>
<dbReference type="Proteomes" id="UP000077202">
    <property type="component" value="Unassembled WGS sequence"/>
</dbReference>
<name>A0A176W1D9_MARPO</name>
<protein>
    <submittedName>
        <fullName evidence="1">Uncharacterized protein</fullName>
    </submittedName>
</protein>
<reference evidence="1" key="1">
    <citation type="submission" date="2016-03" db="EMBL/GenBank/DDBJ databases">
        <title>Mechanisms controlling the formation of the plant cell surface in tip-growing cells are functionally conserved among land plants.</title>
        <authorList>
            <person name="Honkanen S."/>
            <person name="Jones V.A."/>
            <person name="Morieri G."/>
            <person name="Champion C."/>
            <person name="Hetherington A.J."/>
            <person name="Kelly S."/>
            <person name="Saint-Marcoux D."/>
            <person name="Proust H."/>
            <person name="Prescott H."/>
            <person name="Dolan L."/>
        </authorList>
    </citation>
    <scope>NUCLEOTIDE SEQUENCE [LARGE SCALE GENOMIC DNA]</scope>
    <source>
        <tissue evidence="1">Whole gametophyte</tissue>
    </source>
</reference>
<evidence type="ECO:0000313" key="2">
    <source>
        <dbReference type="Proteomes" id="UP000077202"/>
    </source>
</evidence>
<gene>
    <name evidence="1" type="ORF">AXG93_4339s1000</name>
</gene>
<organism evidence="1 2">
    <name type="scientific">Marchantia polymorpha subsp. ruderalis</name>
    <dbReference type="NCBI Taxonomy" id="1480154"/>
    <lineage>
        <taxon>Eukaryota</taxon>
        <taxon>Viridiplantae</taxon>
        <taxon>Streptophyta</taxon>
        <taxon>Embryophyta</taxon>
        <taxon>Marchantiophyta</taxon>
        <taxon>Marchantiopsida</taxon>
        <taxon>Marchantiidae</taxon>
        <taxon>Marchantiales</taxon>
        <taxon>Marchantiaceae</taxon>
        <taxon>Marchantia</taxon>
    </lineage>
</organism>